<evidence type="ECO:0000259" key="2">
    <source>
        <dbReference type="PROSITE" id="PS51650"/>
    </source>
</evidence>
<dbReference type="STRING" id="38654.A0A1U7RVC2"/>
<dbReference type="GO" id="GO:0051491">
    <property type="term" value="P:positive regulation of filopodium assembly"/>
    <property type="evidence" value="ECO:0007669"/>
    <property type="project" value="TreeGrafter"/>
</dbReference>
<keyword evidence="3" id="KW-1185">Reference proteome</keyword>
<accession>A0A1U7RVC2</accession>
<evidence type="ECO:0000313" key="4">
    <source>
        <dbReference type="RefSeq" id="XP_006026565.1"/>
    </source>
</evidence>
<dbReference type="PANTHER" id="PTHR23317">
    <property type="entry name" value="DEDICATOR OF CYTOKINESIS DOCK"/>
    <property type="match status" value="1"/>
</dbReference>
<name>A0A1U7RVC2_ALLSI</name>
<dbReference type="PANTHER" id="PTHR23317:SF81">
    <property type="entry name" value="DEDICATOR OF CYTOKINESIS PROTEIN 11"/>
    <property type="match status" value="1"/>
</dbReference>
<dbReference type="GeneID" id="102375374"/>
<dbReference type="Pfam" id="PF14429">
    <property type="entry name" value="DOCK-C2"/>
    <property type="match status" value="1"/>
</dbReference>
<dbReference type="Gene3D" id="2.60.40.150">
    <property type="entry name" value="C2 domain"/>
    <property type="match status" value="1"/>
</dbReference>
<gene>
    <name evidence="4" type="primary">LOC102375374</name>
</gene>
<dbReference type="KEGG" id="asn:102375374"/>
<dbReference type="Proteomes" id="UP000189705">
    <property type="component" value="Unplaced"/>
</dbReference>
<proteinExistence type="inferred from homology"/>
<reference evidence="4" key="1">
    <citation type="submission" date="2025-08" db="UniProtKB">
        <authorList>
            <consortium name="RefSeq"/>
        </authorList>
    </citation>
    <scope>IDENTIFICATION</scope>
</reference>
<feature type="domain" description="C2 DOCK-type" evidence="2">
    <location>
        <begin position="77"/>
        <end position="218"/>
    </location>
</feature>
<dbReference type="InterPro" id="IPR027007">
    <property type="entry name" value="C2_DOCK-type_domain"/>
</dbReference>
<dbReference type="InterPro" id="IPR035892">
    <property type="entry name" value="C2_domain_sf"/>
</dbReference>
<dbReference type="eggNOG" id="KOG1997">
    <property type="taxonomic scope" value="Eukaryota"/>
</dbReference>
<dbReference type="AlphaFoldDB" id="A0A1U7RVC2"/>
<dbReference type="PROSITE" id="PS51650">
    <property type="entry name" value="C2_DOCK"/>
    <property type="match status" value="1"/>
</dbReference>
<dbReference type="OrthoDB" id="47328at2759"/>
<dbReference type="RefSeq" id="XP_006026565.1">
    <property type="nucleotide sequence ID" value="XM_006026503.3"/>
</dbReference>
<evidence type="ECO:0000256" key="1">
    <source>
        <dbReference type="PROSITE-ProRule" id="PRU00983"/>
    </source>
</evidence>
<sequence>MLKLLAEYKKPEKTKLQVIPGQLNITVECAPLDSSNCVTSSYIPIKPFGKGCESIAVEVEEFVPEVAKYCYPFTIYKNHLYVYPLHLKYDNQKTFAKARNIAICIEFRDSDEADARALKCIYGKPGGQLLTASACAIVLHHNQSPEFYDEIKIELPIHLHQKHHLLFTFYHVSCEINTKATTKKQDTVETPGETRTESSVCALLVKRCNPSNYNYFNY</sequence>
<dbReference type="InterPro" id="IPR026791">
    <property type="entry name" value="DOCK"/>
</dbReference>
<dbReference type="GO" id="GO:0007264">
    <property type="term" value="P:small GTPase-mediated signal transduction"/>
    <property type="evidence" value="ECO:0007669"/>
    <property type="project" value="InterPro"/>
</dbReference>
<evidence type="ECO:0000313" key="3">
    <source>
        <dbReference type="Proteomes" id="UP000189705"/>
    </source>
</evidence>
<comment type="similarity">
    <text evidence="1">Belongs to the DOCK family.</text>
</comment>
<protein>
    <submittedName>
        <fullName evidence="4">Dedicator of cytokinesis protein 11-like</fullName>
    </submittedName>
</protein>
<dbReference type="InParanoid" id="A0A1U7RVC2"/>
<organism evidence="3 4">
    <name type="scientific">Alligator sinensis</name>
    <name type="common">Chinese alligator</name>
    <dbReference type="NCBI Taxonomy" id="38654"/>
    <lineage>
        <taxon>Eukaryota</taxon>
        <taxon>Metazoa</taxon>
        <taxon>Chordata</taxon>
        <taxon>Craniata</taxon>
        <taxon>Vertebrata</taxon>
        <taxon>Euteleostomi</taxon>
        <taxon>Archelosauria</taxon>
        <taxon>Archosauria</taxon>
        <taxon>Crocodylia</taxon>
        <taxon>Alligatoridae</taxon>
        <taxon>Alligatorinae</taxon>
        <taxon>Alligator</taxon>
    </lineage>
</organism>
<dbReference type="GO" id="GO:0005085">
    <property type="term" value="F:guanyl-nucleotide exchange factor activity"/>
    <property type="evidence" value="ECO:0007669"/>
    <property type="project" value="InterPro"/>
</dbReference>